<proteinExistence type="predicted"/>
<dbReference type="RefSeq" id="WP_107288659.1">
    <property type="nucleotide sequence ID" value="NZ_PYNF01000002.1"/>
</dbReference>
<comment type="caution">
    <text evidence="1">The sequence shown here is derived from an EMBL/GenBank/DDBJ whole genome shotgun (WGS) entry which is preliminary data.</text>
</comment>
<protein>
    <submittedName>
        <fullName evidence="1">Uncharacterized protein</fullName>
    </submittedName>
</protein>
<name>A0A2T3KMD0_9GAMM</name>
<evidence type="ECO:0000313" key="1">
    <source>
        <dbReference type="EMBL" id="PSV00932.1"/>
    </source>
</evidence>
<reference evidence="1 2" key="1">
    <citation type="submission" date="2018-01" db="EMBL/GenBank/DDBJ databases">
        <title>Whole genome sequencing of Histamine producing bacteria.</title>
        <authorList>
            <person name="Butler K."/>
        </authorList>
    </citation>
    <scope>NUCLEOTIDE SEQUENCE [LARGE SCALE GENOMIC DNA]</scope>
    <source>
        <strain evidence="1 2">FS-7.2</strain>
    </source>
</reference>
<dbReference type="AlphaFoldDB" id="A0A2T3KMD0"/>
<dbReference type="Proteomes" id="UP000241426">
    <property type="component" value="Unassembled WGS sequence"/>
</dbReference>
<gene>
    <name evidence="1" type="ORF">C9J27_02600</name>
</gene>
<sequence length="75" mass="8458">MKTAQRSNFLSIKEIDSLNTKKEGITEFVEFISGAVASRFISKEEGFDAETLKGLADIYTKIHCNTESAFHERNI</sequence>
<evidence type="ECO:0000313" key="2">
    <source>
        <dbReference type="Proteomes" id="UP000241426"/>
    </source>
</evidence>
<organism evidence="1 2">
    <name type="scientific">Photobacterium kishitanii</name>
    <dbReference type="NCBI Taxonomy" id="318456"/>
    <lineage>
        <taxon>Bacteria</taxon>
        <taxon>Pseudomonadati</taxon>
        <taxon>Pseudomonadota</taxon>
        <taxon>Gammaproteobacteria</taxon>
        <taxon>Vibrionales</taxon>
        <taxon>Vibrionaceae</taxon>
        <taxon>Photobacterium</taxon>
    </lineage>
</organism>
<accession>A0A2T3KMD0</accession>
<dbReference type="EMBL" id="PYNF01000002">
    <property type="protein sequence ID" value="PSV00932.1"/>
    <property type="molecule type" value="Genomic_DNA"/>
</dbReference>